<evidence type="ECO:0000313" key="2">
    <source>
        <dbReference type="EMBL" id="ABM33979.1"/>
    </source>
</evidence>
<gene>
    <name evidence="2" type="ordered locus">Aave_3422</name>
</gene>
<dbReference type="eggNOG" id="ENOG5033RH1">
    <property type="taxonomic scope" value="Bacteria"/>
</dbReference>
<sequence length="342" mass="37484">MRPDRQCGATFSRGPLPPSSWNMPLVITSQPPGPRFSIGADASMPIITVTAELQGISIPPGATPTYEWSATLTFNGGVPPTKTFFGGGRSTEHPVMRAPAGHANTWRIPFSHVRGGVLTVHVIARVGGATHEATLGSLLIAGTNPTPTAIRAFADSIGATKVRFRKQLRQESSLQQFRPPELWPKYSSDRLGGVGLAQITRPAPTADQVWNWKENIRAGWALYKEKERNARAYPAAVRRSDEFRHLVNAYNQARARQGLPPVQVTLPDFTEDQLELDTIRGFNGYANKLHEYRVRTEAGKLFVTLGPDGKQGSAEWERVPTAERGSKGDPAYVEHVEAAQDF</sequence>
<feature type="region of interest" description="Disordered" evidence="1">
    <location>
        <begin position="309"/>
        <end position="330"/>
    </location>
</feature>
<reference evidence="2" key="1">
    <citation type="submission" date="2006-12" db="EMBL/GenBank/DDBJ databases">
        <title>Complete sequence of Acidovorax avenae subsp. citrulli AAC00-1.</title>
        <authorList>
            <consortium name="US DOE Joint Genome Institute"/>
            <person name="Copeland A."/>
            <person name="Lucas S."/>
            <person name="Lapidus A."/>
            <person name="Barry K."/>
            <person name="Detter J.C."/>
            <person name="Glavina del Rio T."/>
            <person name="Dalin E."/>
            <person name="Tice H."/>
            <person name="Pitluck S."/>
            <person name="Kiss H."/>
            <person name="Brettin T."/>
            <person name="Bruce D."/>
            <person name="Han C."/>
            <person name="Tapia R."/>
            <person name="Gilna P."/>
            <person name="Schmutz J."/>
            <person name="Larimer F."/>
            <person name="Land M."/>
            <person name="Hauser L."/>
            <person name="Kyrpides N."/>
            <person name="Kim E."/>
            <person name="Stahl D."/>
            <person name="Richardson P."/>
        </authorList>
    </citation>
    <scope>NUCLEOTIDE SEQUENCE</scope>
    <source>
        <strain evidence="2">AAC00-1</strain>
    </source>
</reference>
<dbReference type="STRING" id="397945.Aave_3422"/>
<organism evidence="2 3">
    <name type="scientific">Paracidovorax citrulli (strain AAC00-1)</name>
    <name type="common">Acidovorax citrulli</name>
    <dbReference type="NCBI Taxonomy" id="397945"/>
    <lineage>
        <taxon>Bacteria</taxon>
        <taxon>Pseudomonadati</taxon>
        <taxon>Pseudomonadota</taxon>
        <taxon>Betaproteobacteria</taxon>
        <taxon>Burkholderiales</taxon>
        <taxon>Comamonadaceae</taxon>
        <taxon>Paracidovorax</taxon>
    </lineage>
</organism>
<dbReference type="HOGENOM" id="CLU_870754_0_0_4"/>
<feature type="compositionally biased region" description="Basic and acidic residues" evidence="1">
    <location>
        <begin position="315"/>
        <end position="330"/>
    </location>
</feature>
<dbReference type="KEGG" id="aav:Aave_3422"/>
<dbReference type="AlphaFoldDB" id="A1TSP1"/>
<name>A1TSP1_PARC0</name>
<evidence type="ECO:0000256" key="1">
    <source>
        <dbReference type="SAM" id="MobiDB-lite"/>
    </source>
</evidence>
<evidence type="ECO:0000313" key="3">
    <source>
        <dbReference type="Proteomes" id="UP000002596"/>
    </source>
</evidence>
<protein>
    <submittedName>
        <fullName evidence="2">Uncharacterized protein</fullName>
    </submittedName>
</protein>
<proteinExistence type="predicted"/>
<accession>A1TSP1</accession>
<dbReference type="EMBL" id="CP000512">
    <property type="protein sequence ID" value="ABM33979.1"/>
    <property type="molecule type" value="Genomic_DNA"/>
</dbReference>
<feature type="region of interest" description="Disordered" evidence="1">
    <location>
        <begin position="1"/>
        <end position="22"/>
    </location>
</feature>
<dbReference type="Proteomes" id="UP000002596">
    <property type="component" value="Chromosome"/>
</dbReference>